<organism evidence="5 6">
    <name type="scientific">Aspergillus avenaceus</name>
    <dbReference type="NCBI Taxonomy" id="36643"/>
    <lineage>
        <taxon>Eukaryota</taxon>
        <taxon>Fungi</taxon>
        <taxon>Dikarya</taxon>
        <taxon>Ascomycota</taxon>
        <taxon>Pezizomycotina</taxon>
        <taxon>Eurotiomycetes</taxon>
        <taxon>Eurotiomycetidae</taxon>
        <taxon>Eurotiales</taxon>
        <taxon>Aspergillaceae</taxon>
        <taxon>Aspergillus</taxon>
        <taxon>Aspergillus subgen. Circumdati</taxon>
    </lineage>
</organism>
<dbReference type="PANTHER" id="PTHR43167">
    <property type="entry name" value="PUTATIVE (AFU_ORTHOLOGUE AFUA_6G01830)-RELATED"/>
    <property type="match status" value="1"/>
</dbReference>
<dbReference type="Pfam" id="PF13578">
    <property type="entry name" value="Methyltransf_24"/>
    <property type="match status" value="1"/>
</dbReference>
<evidence type="ECO:0000313" key="5">
    <source>
        <dbReference type="EMBL" id="KAE8144627.1"/>
    </source>
</evidence>
<evidence type="ECO:0000256" key="1">
    <source>
        <dbReference type="ARBA" id="ARBA00022603"/>
    </source>
</evidence>
<dbReference type="GO" id="GO:0032259">
    <property type="term" value="P:methylation"/>
    <property type="evidence" value="ECO:0007669"/>
    <property type="project" value="UniProtKB-KW"/>
</dbReference>
<evidence type="ECO:0000256" key="4">
    <source>
        <dbReference type="ARBA" id="ARBA00023453"/>
    </source>
</evidence>
<gene>
    <name evidence="5" type="ORF">BDV25DRAFT_166395</name>
</gene>
<reference evidence="5 6" key="1">
    <citation type="submission" date="2019-04" db="EMBL/GenBank/DDBJ databases">
        <title>Friends and foes A comparative genomics study of 23 Aspergillus species from section Flavi.</title>
        <authorList>
            <consortium name="DOE Joint Genome Institute"/>
            <person name="Kjaerbolling I."/>
            <person name="Vesth T."/>
            <person name="Frisvad J.C."/>
            <person name="Nybo J.L."/>
            <person name="Theobald S."/>
            <person name="Kildgaard S."/>
            <person name="Isbrandt T."/>
            <person name="Kuo A."/>
            <person name="Sato A."/>
            <person name="Lyhne E.K."/>
            <person name="Kogle M.E."/>
            <person name="Wiebenga A."/>
            <person name="Kun R.S."/>
            <person name="Lubbers R.J."/>
            <person name="Makela M.R."/>
            <person name="Barry K."/>
            <person name="Chovatia M."/>
            <person name="Clum A."/>
            <person name="Daum C."/>
            <person name="Haridas S."/>
            <person name="He G."/>
            <person name="LaButti K."/>
            <person name="Lipzen A."/>
            <person name="Mondo S."/>
            <person name="Riley R."/>
            <person name="Salamov A."/>
            <person name="Simmons B.A."/>
            <person name="Magnuson J.K."/>
            <person name="Henrissat B."/>
            <person name="Mortensen U.H."/>
            <person name="Larsen T.O."/>
            <person name="Devries R.P."/>
            <person name="Grigoriev I.V."/>
            <person name="Machida M."/>
            <person name="Baker S.E."/>
            <person name="Andersen M.R."/>
        </authorList>
    </citation>
    <scope>NUCLEOTIDE SEQUENCE [LARGE SCALE GENOMIC DNA]</scope>
    <source>
        <strain evidence="5 6">IBT 18842</strain>
    </source>
</reference>
<keyword evidence="2 5" id="KW-0808">Transferase</keyword>
<dbReference type="AlphaFoldDB" id="A0A5N6TEA6"/>
<keyword evidence="1 5" id="KW-0489">Methyltransferase</keyword>
<dbReference type="InterPro" id="IPR029063">
    <property type="entry name" value="SAM-dependent_MTases_sf"/>
</dbReference>
<keyword evidence="3" id="KW-0949">S-adenosyl-L-methionine</keyword>
<keyword evidence="6" id="KW-1185">Reference proteome</keyword>
<dbReference type="PANTHER" id="PTHR43167:SF1">
    <property type="entry name" value="PUTATIVE (AFU_ORTHOLOGUE AFUA_6G01830)-RELATED"/>
    <property type="match status" value="1"/>
</dbReference>
<dbReference type="SUPFAM" id="SSF53335">
    <property type="entry name" value="S-adenosyl-L-methionine-dependent methyltransferases"/>
    <property type="match status" value="1"/>
</dbReference>
<protein>
    <submittedName>
        <fullName evidence="5">S-adenosyl-L-methionine-dependent methyltransferase</fullName>
    </submittedName>
</protein>
<name>A0A5N6TEA6_ASPAV</name>
<evidence type="ECO:0000313" key="6">
    <source>
        <dbReference type="Proteomes" id="UP000325780"/>
    </source>
</evidence>
<proteinExistence type="inferred from homology"/>
<dbReference type="EMBL" id="ML742472">
    <property type="protein sequence ID" value="KAE8144627.1"/>
    <property type="molecule type" value="Genomic_DNA"/>
</dbReference>
<dbReference type="InterPro" id="IPR002935">
    <property type="entry name" value="SAM_O-MeTrfase"/>
</dbReference>
<dbReference type="Gene3D" id="3.40.50.150">
    <property type="entry name" value="Vaccinia Virus protein VP39"/>
    <property type="match status" value="1"/>
</dbReference>
<sequence length="242" mass="26644">MASPSPIDAPQHVLDLLTRLHKTSLEQEAAISKSGKVFSSNVIDALKDEQQSSDPKAEFDKLMADKFIALDEDKCQFAYQLINSMGATNVVEAGTSYGVSTIYLALAVAKVKAATGKTGTVIATEFEKEKANVARSYWAQCGDDFVQQIDLREGDLLETLKVNLPQVDLLLLDIWTPMALPTLKIVQPHLRYGAVVLTDNTISGAEAYADLLNYLRTPENGFHNMTLPFNNGFEMSVYLPRK</sequence>
<evidence type="ECO:0000256" key="3">
    <source>
        <dbReference type="ARBA" id="ARBA00022691"/>
    </source>
</evidence>
<dbReference type="GO" id="GO:0008171">
    <property type="term" value="F:O-methyltransferase activity"/>
    <property type="evidence" value="ECO:0007669"/>
    <property type="project" value="InterPro"/>
</dbReference>
<comment type="similarity">
    <text evidence="4">Belongs to the class I-like SAM-binding methyltransferase superfamily. Cation-dependent O-methyltransferase family.</text>
</comment>
<dbReference type="Proteomes" id="UP000325780">
    <property type="component" value="Unassembled WGS sequence"/>
</dbReference>
<dbReference type="OrthoDB" id="4863010at2759"/>
<accession>A0A5N6TEA6</accession>
<evidence type="ECO:0000256" key="2">
    <source>
        <dbReference type="ARBA" id="ARBA00022679"/>
    </source>
</evidence>
<dbReference type="PROSITE" id="PS51682">
    <property type="entry name" value="SAM_OMT_I"/>
    <property type="match status" value="1"/>
</dbReference>